<organism evidence="1">
    <name type="scientific">uncultured Caudovirales phage</name>
    <dbReference type="NCBI Taxonomy" id="2100421"/>
    <lineage>
        <taxon>Viruses</taxon>
        <taxon>Duplodnaviria</taxon>
        <taxon>Heunggongvirae</taxon>
        <taxon>Uroviricota</taxon>
        <taxon>Caudoviricetes</taxon>
        <taxon>Peduoviridae</taxon>
        <taxon>Maltschvirus</taxon>
        <taxon>Maltschvirus maltsch</taxon>
    </lineage>
</organism>
<sequence length="87" mass="10160">MSWDELEAIGQAKDIRNVDQHRKDTDRLYLRVFGTEDGAKLMKYMRDTILEQPVAVPGSPADYAFYREGQNSIIREIEARIYRARNP</sequence>
<accession>A0A6J7WZ18</accession>
<dbReference type="EMBL" id="LR798319">
    <property type="protein sequence ID" value="CAB5223261.1"/>
    <property type="molecule type" value="Genomic_DNA"/>
</dbReference>
<evidence type="ECO:0000313" key="1">
    <source>
        <dbReference type="EMBL" id="CAB5223261.1"/>
    </source>
</evidence>
<proteinExistence type="predicted"/>
<name>A0A6J7WZ18_9CAUD</name>
<protein>
    <submittedName>
        <fullName evidence="1">Uncharacterized protein</fullName>
    </submittedName>
</protein>
<gene>
    <name evidence="1" type="ORF">UFOVP382_18</name>
</gene>
<reference evidence="1" key="1">
    <citation type="submission" date="2020-05" db="EMBL/GenBank/DDBJ databases">
        <authorList>
            <person name="Chiriac C."/>
            <person name="Salcher M."/>
            <person name="Ghai R."/>
            <person name="Kavagutti S V."/>
        </authorList>
    </citation>
    <scope>NUCLEOTIDE SEQUENCE</scope>
</reference>